<evidence type="ECO:0000256" key="1">
    <source>
        <dbReference type="ARBA" id="ARBA00006171"/>
    </source>
</evidence>
<dbReference type="Pfam" id="PF13419">
    <property type="entry name" value="HAD_2"/>
    <property type="match status" value="1"/>
</dbReference>
<reference evidence="4" key="1">
    <citation type="submission" date="2020-10" db="EMBL/GenBank/DDBJ databases">
        <authorList>
            <person name="Gilroy R."/>
        </authorList>
    </citation>
    <scope>NUCLEOTIDE SEQUENCE</scope>
    <source>
        <strain evidence="4">CHK190-19873</strain>
    </source>
</reference>
<organism evidence="4 5">
    <name type="scientific">Candidatus Limivivens intestinipullorum</name>
    <dbReference type="NCBI Taxonomy" id="2840858"/>
    <lineage>
        <taxon>Bacteria</taxon>
        <taxon>Bacillati</taxon>
        <taxon>Bacillota</taxon>
        <taxon>Clostridia</taxon>
        <taxon>Lachnospirales</taxon>
        <taxon>Lachnospiraceae</taxon>
        <taxon>Lachnospiraceae incertae sedis</taxon>
        <taxon>Candidatus Limivivens</taxon>
    </lineage>
</organism>
<proteinExistence type="inferred from homology"/>
<dbReference type="GO" id="GO:0016791">
    <property type="term" value="F:phosphatase activity"/>
    <property type="evidence" value="ECO:0007669"/>
    <property type="project" value="TreeGrafter"/>
</dbReference>
<dbReference type="AlphaFoldDB" id="A0A9D1JJ06"/>
<dbReference type="InterPro" id="IPR036412">
    <property type="entry name" value="HAD-like_sf"/>
</dbReference>
<dbReference type="Proteomes" id="UP000823935">
    <property type="component" value="Unassembled WGS sequence"/>
</dbReference>
<name>A0A9D1JJ06_9FIRM</name>
<dbReference type="SFLD" id="SFLDG01135">
    <property type="entry name" value="C1.5.6:_HAD__Beta-PGM__Phospha"/>
    <property type="match status" value="1"/>
</dbReference>
<sequence>MKQKKAVLFDMDGTLVDSMWMWEDIDIEYLGRFGISLPSDLQKAIEGMSFSETAAYFKERFSLPCTLEEIKADWNRMAYEKYAREVPLKPGAGRFLAEMKRQGIPMGIATSNSMELVRAVLGRHRIADCFGTICIGCQVAKGKPAPDIYLKAAADLGVRPEECLVFEDVPMGILAGKNAGMEVCAVEDAFSEDQREEKRRLADYYIRSYDEILDGTYEVL</sequence>
<evidence type="ECO:0000313" key="4">
    <source>
        <dbReference type="EMBL" id="HIS30590.1"/>
    </source>
</evidence>
<dbReference type="InterPro" id="IPR041492">
    <property type="entry name" value="HAD_2"/>
</dbReference>
<dbReference type="InterPro" id="IPR023198">
    <property type="entry name" value="PGP-like_dom2"/>
</dbReference>
<comment type="caution">
    <text evidence="4">The sequence shown here is derived from an EMBL/GenBank/DDBJ whole genome shotgun (WGS) entry which is preliminary data.</text>
</comment>
<keyword evidence="3" id="KW-0378">Hydrolase</keyword>
<dbReference type="CDD" id="cd07505">
    <property type="entry name" value="HAD_BPGM-like"/>
    <property type="match status" value="1"/>
</dbReference>
<dbReference type="GO" id="GO:0046872">
    <property type="term" value="F:metal ion binding"/>
    <property type="evidence" value="ECO:0007669"/>
    <property type="project" value="UniProtKB-KW"/>
</dbReference>
<dbReference type="PANTHER" id="PTHR18901:SF38">
    <property type="entry name" value="PSEUDOURIDINE-5'-PHOSPHATASE"/>
    <property type="match status" value="1"/>
</dbReference>
<dbReference type="NCBIfam" id="TIGR01509">
    <property type="entry name" value="HAD-SF-IA-v3"/>
    <property type="match status" value="1"/>
</dbReference>
<dbReference type="EMBL" id="DVIQ01000019">
    <property type="protein sequence ID" value="HIS30590.1"/>
    <property type="molecule type" value="Genomic_DNA"/>
</dbReference>
<accession>A0A9D1JJ06</accession>
<dbReference type="FunFam" id="3.40.50.1000:FF:000036">
    <property type="entry name" value="HAD family hydrolase"/>
    <property type="match status" value="1"/>
</dbReference>
<dbReference type="FunFam" id="3.40.50.1000:FF:000162">
    <property type="entry name" value="HAD-like protein"/>
    <property type="match status" value="1"/>
</dbReference>
<comment type="similarity">
    <text evidence="1">Belongs to the HAD-like hydrolase superfamily. CbbY/CbbZ/Gph/YieH family.</text>
</comment>
<dbReference type="PRINTS" id="PR00413">
    <property type="entry name" value="HADHALOGNASE"/>
</dbReference>
<dbReference type="Gene3D" id="3.40.50.1000">
    <property type="entry name" value="HAD superfamily/HAD-like"/>
    <property type="match status" value="1"/>
</dbReference>
<evidence type="ECO:0000256" key="3">
    <source>
        <dbReference type="ARBA" id="ARBA00022801"/>
    </source>
</evidence>
<dbReference type="SFLD" id="SFLDG01129">
    <property type="entry name" value="C1.5:_HAD__Beta-PGM__Phosphata"/>
    <property type="match status" value="1"/>
</dbReference>
<dbReference type="Gene3D" id="1.10.150.240">
    <property type="entry name" value="Putative phosphatase, domain 2"/>
    <property type="match status" value="1"/>
</dbReference>
<dbReference type="InterPro" id="IPR006439">
    <property type="entry name" value="HAD-SF_hydro_IA"/>
</dbReference>
<reference evidence="4" key="2">
    <citation type="journal article" date="2021" name="PeerJ">
        <title>Extensive microbial diversity within the chicken gut microbiome revealed by metagenomics and culture.</title>
        <authorList>
            <person name="Gilroy R."/>
            <person name="Ravi A."/>
            <person name="Getino M."/>
            <person name="Pursley I."/>
            <person name="Horton D.L."/>
            <person name="Alikhan N.F."/>
            <person name="Baker D."/>
            <person name="Gharbi K."/>
            <person name="Hall N."/>
            <person name="Watson M."/>
            <person name="Adriaenssens E.M."/>
            <person name="Foster-Nyarko E."/>
            <person name="Jarju S."/>
            <person name="Secka A."/>
            <person name="Antonio M."/>
            <person name="Oren A."/>
            <person name="Chaudhuri R.R."/>
            <person name="La Ragione R."/>
            <person name="Hildebrand F."/>
            <person name="Pallen M.J."/>
        </authorList>
    </citation>
    <scope>NUCLEOTIDE SEQUENCE</scope>
    <source>
        <strain evidence="4">CHK190-19873</strain>
    </source>
</reference>
<dbReference type="InterPro" id="IPR023214">
    <property type="entry name" value="HAD_sf"/>
</dbReference>
<keyword evidence="2" id="KW-0479">Metal-binding</keyword>
<evidence type="ECO:0000313" key="5">
    <source>
        <dbReference type="Proteomes" id="UP000823935"/>
    </source>
</evidence>
<protein>
    <submittedName>
        <fullName evidence="4">HAD family phosphatase</fullName>
    </submittedName>
</protein>
<evidence type="ECO:0000256" key="2">
    <source>
        <dbReference type="ARBA" id="ARBA00022723"/>
    </source>
</evidence>
<dbReference type="SFLD" id="SFLDS00003">
    <property type="entry name" value="Haloacid_Dehalogenase"/>
    <property type="match status" value="1"/>
</dbReference>
<dbReference type="SUPFAM" id="SSF56784">
    <property type="entry name" value="HAD-like"/>
    <property type="match status" value="1"/>
</dbReference>
<dbReference type="PANTHER" id="PTHR18901">
    <property type="entry name" value="2-DEOXYGLUCOSE-6-PHOSPHATE PHOSPHATASE 2"/>
    <property type="match status" value="1"/>
</dbReference>
<gene>
    <name evidence="4" type="ORF">IAB44_03430</name>
</gene>